<name>A0A2P2Q845_RHIMU</name>
<organism evidence="1">
    <name type="scientific">Rhizophora mucronata</name>
    <name type="common">Asiatic mangrove</name>
    <dbReference type="NCBI Taxonomy" id="61149"/>
    <lineage>
        <taxon>Eukaryota</taxon>
        <taxon>Viridiplantae</taxon>
        <taxon>Streptophyta</taxon>
        <taxon>Embryophyta</taxon>
        <taxon>Tracheophyta</taxon>
        <taxon>Spermatophyta</taxon>
        <taxon>Magnoliopsida</taxon>
        <taxon>eudicotyledons</taxon>
        <taxon>Gunneridae</taxon>
        <taxon>Pentapetalae</taxon>
        <taxon>rosids</taxon>
        <taxon>fabids</taxon>
        <taxon>Malpighiales</taxon>
        <taxon>Rhizophoraceae</taxon>
        <taxon>Rhizophora</taxon>
    </lineage>
</organism>
<accession>A0A2P2Q845</accession>
<sequence length="57" mass="6574">MIFTTFVLNSRFHCSLRVSPRIGNITNIVFCEVHRLECYGDTLRIVVKADATWSSVR</sequence>
<reference evidence="1" key="1">
    <citation type="submission" date="2018-02" db="EMBL/GenBank/DDBJ databases">
        <title>Rhizophora mucronata_Transcriptome.</title>
        <authorList>
            <person name="Meera S.P."/>
            <person name="Sreeshan A."/>
            <person name="Augustine A."/>
        </authorList>
    </citation>
    <scope>NUCLEOTIDE SEQUENCE</scope>
    <source>
        <tissue evidence="1">Leaf</tissue>
    </source>
</reference>
<dbReference type="AlphaFoldDB" id="A0A2P2Q845"/>
<evidence type="ECO:0000313" key="1">
    <source>
        <dbReference type="EMBL" id="MBX63150.1"/>
    </source>
</evidence>
<proteinExistence type="predicted"/>
<dbReference type="EMBL" id="GGEC01082666">
    <property type="protein sequence ID" value="MBX63150.1"/>
    <property type="molecule type" value="Transcribed_RNA"/>
</dbReference>
<protein>
    <submittedName>
        <fullName evidence="1">Uncharacterized protein</fullName>
    </submittedName>
</protein>